<evidence type="ECO:0000313" key="3">
    <source>
        <dbReference type="Proteomes" id="UP001337655"/>
    </source>
</evidence>
<organism evidence="2 3">
    <name type="scientific">Saxophila tyrrhenica</name>
    <dbReference type="NCBI Taxonomy" id="1690608"/>
    <lineage>
        <taxon>Eukaryota</taxon>
        <taxon>Fungi</taxon>
        <taxon>Dikarya</taxon>
        <taxon>Ascomycota</taxon>
        <taxon>Pezizomycotina</taxon>
        <taxon>Dothideomycetes</taxon>
        <taxon>Dothideomycetidae</taxon>
        <taxon>Mycosphaerellales</taxon>
        <taxon>Extremaceae</taxon>
        <taxon>Saxophila</taxon>
    </lineage>
</organism>
<dbReference type="Pfam" id="PF09804">
    <property type="entry name" value="DENND11"/>
    <property type="match status" value="1"/>
</dbReference>
<dbReference type="PANTHER" id="PTHR28153:SF1">
    <property type="entry name" value="DUF4484 DOMAIN-CONTAINING PROTEIN"/>
    <property type="match status" value="1"/>
</dbReference>
<sequence>MDNLPPLAALFLIRFDQKVGYTIAWKRSVEGLDLDGVEYQCLPSGLHGVKEDLVYFFHGSHAGVSAFVQGEADESHRHANFMAVGALVPLSYGRLGKSWLHAAGLRRLAHEAVQDADDTKALELYWQQNEHGRKHSARAASPSIGTRMSSPDALRKKVKRVHSDGSHAITGDGLPPDHPAFSMTDMLDTFGPLIFPLFRAALLRKRILLLGTAPVQQSCNFVYLLSVLSNIPQAQFEILQPDTEALSKTQALFSVGIHDIPFLSDKNRTTRWIACTTDDILGEKKDLYDVLAVLRDLTPQGRRGRPRPVIRLSDGTVVKATQRDLRRYRLLRSELERITSISGRYQDDPSSNDEGDHEAVPLIRTPTTHVRQEVKRSERNERDAIEPVSWSALAYNGFMWWASAGEMEAWQNDETRSDRELLDDLPELDDLLPHLGDIEDAEESVGSLAQAIATLVTAYFHRLIAQILQPLAELVETADDGTEQGIAEAPITVSADDVRGMGLDSWSEADKSFVQQMMGTYFGREALVDAEGTRICGVRVC</sequence>
<name>A0AAV9P1T2_9PEZI</name>
<dbReference type="GO" id="GO:0005811">
    <property type="term" value="C:lipid droplet"/>
    <property type="evidence" value="ECO:0007669"/>
    <property type="project" value="TreeGrafter"/>
</dbReference>
<dbReference type="RefSeq" id="XP_064656447.1">
    <property type="nucleotide sequence ID" value="XM_064805342.1"/>
</dbReference>
<dbReference type="EMBL" id="JAVRRT010000013">
    <property type="protein sequence ID" value="KAK5166565.1"/>
    <property type="molecule type" value="Genomic_DNA"/>
</dbReference>
<feature type="domain" description="DUF4484" evidence="1">
    <location>
        <begin position="385"/>
        <end position="541"/>
    </location>
</feature>
<protein>
    <recommendedName>
        <fullName evidence="1">DUF4484 domain-containing protein</fullName>
    </recommendedName>
</protein>
<dbReference type="GeneID" id="89929442"/>
<dbReference type="Proteomes" id="UP001337655">
    <property type="component" value="Unassembled WGS sequence"/>
</dbReference>
<dbReference type="InterPro" id="IPR053056">
    <property type="entry name" value="Lipid_Metab_Assoc_Protein"/>
</dbReference>
<comment type="caution">
    <text evidence="2">The sequence shown here is derived from an EMBL/GenBank/DDBJ whole genome shotgun (WGS) entry which is preliminary data.</text>
</comment>
<keyword evidence="3" id="KW-1185">Reference proteome</keyword>
<evidence type="ECO:0000313" key="2">
    <source>
        <dbReference type="EMBL" id="KAK5166565.1"/>
    </source>
</evidence>
<accession>A0AAV9P1T2</accession>
<reference evidence="2 3" key="1">
    <citation type="submission" date="2023-08" db="EMBL/GenBank/DDBJ databases">
        <title>Black Yeasts Isolated from many extreme environments.</title>
        <authorList>
            <person name="Coleine C."/>
            <person name="Stajich J.E."/>
            <person name="Selbmann L."/>
        </authorList>
    </citation>
    <scope>NUCLEOTIDE SEQUENCE [LARGE SCALE GENOMIC DNA]</scope>
    <source>
        <strain evidence="2 3">CCFEE 5935</strain>
    </source>
</reference>
<gene>
    <name evidence="2" type="ORF">LTR77_008108</name>
</gene>
<proteinExistence type="predicted"/>
<dbReference type="InterPro" id="IPR028115">
    <property type="entry name" value="DUF4484"/>
</dbReference>
<dbReference type="InterPro" id="IPR018626">
    <property type="entry name" value="LCHN/Anr2"/>
</dbReference>
<dbReference type="AlphaFoldDB" id="A0AAV9P1T2"/>
<dbReference type="Pfam" id="PF14831">
    <property type="entry name" value="DUF4484"/>
    <property type="match status" value="1"/>
</dbReference>
<evidence type="ECO:0000259" key="1">
    <source>
        <dbReference type="Pfam" id="PF14831"/>
    </source>
</evidence>
<dbReference type="PANTHER" id="PTHR28153">
    <property type="entry name" value="PROTEIN, PUTATIVE-RELATED"/>
    <property type="match status" value="1"/>
</dbReference>